<feature type="transmembrane region" description="Helical" evidence="5">
    <location>
        <begin position="14"/>
        <end position="36"/>
    </location>
</feature>
<dbReference type="STRING" id="714315.GCA_000516535_01036"/>
<dbReference type="KEGG" id="lgo:JCM16774_1045"/>
<evidence type="ECO:0000313" key="7">
    <source>
        <dbReference type="EMBL" id="BBM36113.1"/>
    </source>
</evidence>
<sequence>MEIIKNRNYIEKMYMLLGGAIFTHYVLVIVLCILLLKDIFVTGEYKKILKDKSLVIVEAVLGLSIITSLFYKNYYGLIAIPMLLCIMVGRYYTRIVSDDFKNYNLELMAKFSGTAFFISLIECLITKDRAGYFSYLNPNYLGNIMVMAAVVNLYLALKKRTKLNFLIFILNFMTIVMSGSRSALAAAIIGIFVLLYYFLEKKAFFICVLFLISYIAGVYCDFLPFLREDSISKYYGLRKDILKMALRAFKSNILFGHGNFYYFKYTKFYPHSHNAVTELLISYGLIGTVALMTVWLKYIYDIFKDDKSNVLKISILLGVVAHNLTDFPIFWIQTVLLFIMILSCWENKDEVKKLRFHSRNIK</sequence>
<feature type="transmembrane region" description="Helical" evidence="5">
    <location>
        <begin position="169"/>
        <end position="197"/>
    </location>
</feature>
<feature type="domain" description="O-antigen ligase-related" evidence="6">
    <location>
        <begin position="167"/>
        <end position="291"/>
    </location>
</feature>
<keyword evidence="3 5" id="KW-1133">Transmembrane helix</keyword>
<feature type="transmembrane region" description="Helical" evidence="5">
    <location>
        <begin position="74"/>
        <end position="93"/>
    </location>
</feature>
<feature type="transmembrane region" description="Helical" evidence="5">
    <location>
        <begin position="105"/>
        <end position="127"/>
    </location>
</feature>
<dbReference type="RefSeq" id="WP_026737505.1">
    <property type="nucleotide sequence ID" value="NZ_AP019822.1"/>
</dbReference>
<dbReference type="Proteomes" id="UP000321606">
    <property type="component" value="Chromosome"/>
</dbReference>
<evidence type="ECO:0000256" key="3">
    <source>
        <dbReference type="ARBA" id="ARBA00022989"/>
    </source>
</evidence>
<feature type="transmembrane region" description="Helical" evidence="5">
    <location>
        <begin position="330"/>
        <end position="347"/>
    </location>
</feature>
<protein>
    <recommendedName>
        <fullName evidence="6">O-antigen ligase-related domain-containing protein</fullName>
    </recommendedName>
</protein>
<gene>
    <name evidence="7" type="ORF">JCM16774_1045</name>
</gene>
<dbReference type="Pfam" id="PF04932">
    <property type="entry name" value="Wzy_C"/>
    <property type="match status" value="1"/>
</dbReference>
<feature type="transmembrane region" description="Helical" evidence="5">
    <location>
        <begin position="139"/>
        <end position="157"/>
    </location>
</feature>
<organism evidence="7 8">
    <name type="scientific">Pseudoleptotrichia goodfellowii</name>
    <dbReference type="NCBI Taxonomy" id="157692"/>
    <lineage>
        <taxon>Bacteria</taxon>
        <taxon>Fusobacteriati</taxon>
        <taxon>Fusobacteriota</taxon>
        <taxon>Fusobacteriia</taxon>
        <taxon>Fusobacteriales</taxon>
        <taxon>Leptotrichiaceae</taxon>
        <taxon>Pseudoleptotrichia</taxon>
    </lineage>
</organism>
<evidence type="ECO:0000256" key="4">
    <source>
        <dbReference type="ARBA" id="ARBA00023136"/>
    </source>
</evidence>
<dbReference type="InterPro" id="IPR051533">
    <property type="entry name" value="WaaL-like"/>
</dbReference>
<evidence type="ECO:0000313" key="8">
    <source>
        <dbReference type="Proteomes" id="UP000321606"/>
    </source>
</evidence>
<evidence type="ECO:0000256" key="1">
    <source>
        <dbReference type="ARBA" id="ARBA00004141"/>
    </source>
</evidence>
<keyword evidence="4 5" id="KW-0472">Membrane</keyword>
<name>A0A510JDH3_9FUSO</name>
<reference evidence="7 8" key="1">
    <citation type="submission" date="2019-07" db="EMBL/GenBank/DDBJ databases">
        <title>Complete Genome Sequence of Leptotrichia goodfellowii Strain JCM 16774.</title>
        <authorList>
            <person name="Watanabe S."/>
            <person name="Cui L."/>
        </authorList>
    </citation>
    <scope>NUCLEOTIDE SEQUENCE [LARGE SCALE GENOMIC DNA]</scope>
    <source>
        <strain evidence="7 8">JCM16774</strain>
    </source>
</reference>
<feature type="transmembrane region" description="Helical" evidence="5">
    <location>
        <begin position="203"/>
        <end position="223"/>
    </location>
</feature>
<dbReference type="GO" id="GO:0016020">
    <property type="term" value="C:membrane"/>
    <property type="evidence" value="ECO:0007669"/>
    <property type="project" value="UniProtKB-SubCell"/>
</dbReference>
<dbReference type="PANTHER" id="PTHR37422:SF13">
    <property type="entry name" value="LIPOPOLYSACCHARIDE BIOSYNTHESIS PROTEIN PA4999-RELATED"/>
    <property type="match status" value="1"/>
</dbReference>
<evidence type="ECO:0000256" key="5">
    <source>
        <dbReference type="SAM" id="Phobius"/>
    </source>
</evidence>
<dbReference type="OrthoDB" id="79128at2"/>
<evidence type="ECO:0000256" key="2">
    <source>
        <dbReference type="ARBA" id="ARBA00022692"/>
    </source>
</evidence>
<comment type="subcellular location">
    <subcellularLocation>
        <location evidence="1">Membrane</location>
        <topology evidence="1">Multi-pass membrane protein</topology>
    </subcellularLocation>
</comment>
<dbReference type="PANTHER" id="PTHR37422">
    <property type="entry name" value="TEICHURONIC ACID BIOSYNTHESIS PROTEIN TUAE"/>
    <property type="match status" value="1"/>
</dbReference>
<dbReference type="AlphaFoldDB" id="A0A510JDH3"/>
<evidence type="ECO:0000259" key="6">
    <source>
        <dbReference type="Pfam" id="PF04932"/>
    </source>
</evidence>
<feature type="transmembrane region" description="Helical" evidence="5">
    <location>
        <begin position="275"/>
        <end position="296"/>
    </location>
</feature>
<dbReference type="InterPro" id="IPR007016">
    <property type="entry name" value="O-antigen_ligase-rel_domated"/>
</dbReference>
<accession>A0A510JDH3</accession>
<keyword evidence="2 5" id="KW-0812">Transmembrane</keyword>
<proteinExistence type="predicted"/>
<dbReference type="EMBL" id="AP019822">
    <property type="protein sequence ID" value="BBM36113.1"/>
    <property type="molecule type" value="Genomic_DNA"/>
</dbReference>